<keyword evidence="5" id="KW-1185">Reference proteome</keyword>
<name>A0A316FHB8_9ACTN</name>
<feature type="transmembrane region" description="Helical" evidence="3">
    <location>
        <begin position="85"/>
        <end position="110"/>
    </location>
</feature>
<sequence length="267" mass="27356">MSMHPDLAVLARYADGDPGLDEASVWSVESHLEACADCRAQLAGHVPEDTRALLDLVTAGIDRGIGAGPPPVPRRRIWSAVSRRWLAVTLAPWLTMTAAVLGCAALLHAVNPELPSLVLLLAPVAPLPGVAVSWNRRTDPAWELVAGTPAAGLGMLLRRTAVVLAVVIPLLTLAGARTGAPLALLLTPCLAFTAASIALGALIGVRRAAAGLAAVWALAVVVPSLATAELPVVLHPGGAAVWAVAAVAMAGFAVARADLFRRLTSGN</sequence>
<feature type="transmembrane region" description="Helical" evidence="3">
    <location>
        <begin position="156"/>
        <end position="176"/>
    </location>
</feature>
<keyword evidence="3" id="KW-0812">Transmembrane</keyword>
<organism evidence="4 5">
    <name type="scientific">Actinoplanes xinjiangensis</name>
    <dbReference type="NCBI Taxonomy" id="512350"/>
    <lineage>
        <taxon>Bacteria</taxon>
        <taxon>Bacillati</taxon>
        <taxon>Actinomycetota</taxon>
        <taxon>Actinomycetes</taxon>
        <taxon>Micromonosporales</taxon>
        <taxon>Micromonosporaceae</taxon>
        <taxon>Actinoplanes</taxon>
    </lineage>
</organism>
<dbReference type="EMBL" id="QGGR01000006">
    <property type="protein sequence ID" value="PWK48318.1"/>
    <property type="molecule type" value="Genomic_DNA"/>
</dbReference>
<reference evidence="4 5" key="1">
    <citation type="submission" date="2018-05" db="EMBL/GenBank/DDBJ databases">
        <title>Genomic Encyclopedia of Archaeal and Bacterial Type Strains, Phase II (KMG-II): from individual species to whole genera.</title>
        <authorList>
            <person name="Goeker M."/>
        </authorList>
    </citation>
    <scope>NUCLEOTIDE SEQUENCE [LARGE SCALE GENOMIC DNA]</scope>
    <source>
        <strain evidence="4 5">DSM 45184</strain>
    </source>
</reference>
<dbReference type="Proteomes" id="UP000245697">
    <property type="component" value="Unassembled WGS sequence"/>
</dbReference>
<dbReference type="OrthoDB" id="3424744at2"/>
<dbReference type="RefSeq" id="WP_109593356.1">
    <property type="nucleotide sequence ID" value="NZ_BONA01000039.1"/>
</dbReference>
<comment type="caution">
    <text evidence="4">The sequence shown here is derived from an EMBL/GenBank/DDBJ whole genome shotgun (WGS) entry which is preliminary data.</text>
</comment>
<keyword evidence="1" id="KW-0805">Transcription regulation</keyword>
<keyword evidence="3" id="KW-1133">Transmembrane helix</keyword>
<feature type="transmembrane region" description="Helical" evidence="3">
    <location>
        <begin position="182"/>
        <end position="202"/>
    </location>
</feature>
<dbReference type="Gene3D" id="1.10.10.1320">
    <property type="entry name" value="Anti-sigma factor, zinc-finger domain"/>
    <property type="match status" value="1"/>
</dbReference>
<feature type="transmembrane region" description="Helical" evidence="3">
    <location>
        <begin position="232"/>
        <end position="255"/>
    </location>
</feature>
<evidence type="ECO:0000313" key="4">
    <source>
        <dbReference type="EMBL" id="PWK48318.1"/>
    </source>
</evidence>
<proteinExistence type="predicted"/>
<evidence type="ECO:0000256" key="1">
    <source>
        <dbReference type="ARBA" id="ARBA00023015"/>
    </source>
</evidence>
<evidence type="ECO:0000313" key="5">
    <source>
        <dbReference type="Proteomes" id="UP000245697"/>
    </source>
</evidence>
<feature type="transmembrane region" description="Helical" evidence="3">
    <location>
        <begin position="209"/>
        <end position="226"/>
    </location>
</feature>
<dbReference type="InterPro" id="IPR041916">
    <property type="entry name" value="Anti_sigma_zinc_sf"/>
</dbReference>
<evidence type="ECO:0000256" key="3">
    <source>
        <dbReference type="SAM" id="Phobius"/>
    </source>
</evidence>
<keyword evidence="2" id="KW-0804">Transcription</keyword>
<gene>
    <name evidence="4" type="ORF">BC793_106348</name>
</gene>
<evidence type="ECO:0000256" key="2">
    <source>
        <dbReference type="ARBA" id="ARBA00023163"/>
    </source>
</evidence>
<feature type="transmembrane region" description="Helical" evidence="3">
    <location>
        <begin position="116"/>
        <end position="135"/>
    </location>
</feature>
<protein>
    <submittedName>
        <fullName evidence="4">Putative zinc finger protein</fullName>
    </submittedName>
</protein>
<dbReference type="AlphaFoldDB" id="A0A316FHB8"/>
<accession>A0A316FHB8</accession>
<keyword evidence="3" id="KW-0472">Membrane</keyword>